<reference evidence="1" key="1">
    <citation type="submission" date="2022-05" db="EMBL/GenBank/DDBJ databases">
        <title>Chromosome-level genome of Chaenocephalus aceratus.</title>
        <authorList>
            <person name="Park H."/>
        </authorList>
    </citation>
    <scope>NUCLEOTIDE SEQUENCE</scope>
    <source>
        <strain evidence="1">KU_202001</strain>
    </source>
</reference>
<keyword evidence="2" id="KW-1185">Reference proteome</keyword>
<comment type="caution">
    <text evidence="1">The sequence shown here is derived from an EMBL/GenBank/DDBJ whole genome shotgun (WGS) entry which is preliminary data.</text>
</comment>
<protein>
    <submittedName>
        <fullName evidence="1">Uncharacterized protein</fullName>
    </submittedName>
</protein>
<proteinExistence type="predicted"/>
<accession>A0ACB9W382</accession>
<evidence type="ECO:0000313" key="2">
    <source>
        <dbReference type="Proteomes" id="UP001057452"/>
    </source>
</evidence>
<gene>
    <name evidence="1" type="ORF">KUCAC02_027251</name>
</gene>
<evidence type="ECO:0000313" key="1">
    <source>
        <dbReference type="EMBL" id="KAI4807444.1"/>
    </source>
</evidence>
<sequence>MEMFAPRYFVWILLEGTVGLFVLGQHQDKVSFSKRASSEDPFFTERLGAPKLTFEHQTPPHRPHAKQGLLEILGVNSQSHSNPSSKIKLRPIMKVHGASKFSRTFSWGDFYSNI</sequence>
<dbReference type="EMBL" id="CM043803">
    <property type="protein sequence ID" value="KAI4807444.1"/>
    <property type="molecule type" value="Genomic_DNA"/>
</dbReference>
<dbReference type="Proteomes" id="UP001057452">
    <property type="component" value="Chromosome 19"/>
</dbReference>
<name>A0ACB9W382_CHAAC</name>
<organism evidence="1 2">
    <name type="scientific">Chaenocephalus aceratus</name>
    <name type="common">Blackfin icefish</name>
    <name type="synonym">Chaenichthys aceratus</name>
    <dbReference type="NCBI Taxonomy" id="36190"/>
    <lineage>
        <taxon>Eukaryota</taxon>
        <taxon>Metazoa</taxon>
        <taxon>Chordata</taxon>
        <taxon>Craniata</taxon>
        <taxon>Vertebrata</taxon>
        <taxon>Euteleostomi</taxon>
        <taxon>Actinopterygii</taxon>
        <taxon>Neopterygii</taxon>
        <taxon>Teleostei</taxon>
        <taxon>Neoteleostei</taxon>
        <taxon>Acanthomorphata</taxon>
        <taxon>Eupercaria</taxon>
        <taxon>Perciformes</taxon>
        <taxon>Notothenioidei</taxon>
        <taxon>Channichthyidae</taxon>
        <taxon>Chaenocephalus</taxon>
    </lineage>
</organism>